<dbReference type="AlphaFoldDB" id="A0A6P7TM39"/>
<organism evidence="1 2">
    <name type="scientific">Octopus sinensis</name>
    <name type="common">East Asian common octopus</name>
    <dbReference type="NCBI Taxonomy" id="2607531"/>
    <lineage>
        <taxon>Eukaryota</taxon>
        <taxon>Metazoa</taxon>
        <taxon>Spiralia</taxon>
        <taxon>Lophotrochozoa</taxon>
        <taxon>Mollusca</taxon>
        <taxon>Cephalopoda</taxon>
        <taxon>Coleoidea</taxon>
        <taxon>Octopodiformes</taxon>
        <taxon>Octopoda</taxon>
        <taxon>Incirrata</taxon>
        <taxon>Octopodidae</taxon>
        <taxon>Octopus</taxon>
    </lineage>
</organism>
<dbReference type="RefSeq" id="XP_029653044.1">
    <property type="nucleotide sequence ID" value="XM_029797184.2"/>
</dbReference>
<reference evidence="2" key="1">
    <citation type="submission" date="2025-08" db="UniProtKB">
        <authorList>
            <consortium name="RefSeq"/>
        </authorList>
    </citation>
    <scope>IDENTIFICATION</scope>
</reference>
<keyword evidence="1" id="KW-1185">Reference proteome</keyword>
<dbReference type="Gene3D" id="3.80.10.10">
    <property type="entry name" value="Ribonuclease Inhibitor"/>
    <property type="match status" value="1"/>
</dbReference>
<dbReference type="KEGG" id="osn:115226183"/>
<sequence length="210" mass="24157">MPLLALSRSLLQTGTKPHTLFSGLPQPSRSLWGWLYAVFNRVDAERVKLVGPDRACAEWVLRSGGKIHWKGMKYVEGDYNRLPLTNFSRYKVETIDATDTAVMNIGFHHLEGLKFLKKLILKNCYYLDDDALHLLHYVKDSLEHLEISSAGNVTLRGLNHLPVLQNLQYLYLSNLPEIRRKKECLEHLRRQMPNCDVHFPEAELRKPPGG</sequence>
<evidence type="ECO:0000313" key="2">
    <source>
        <dbReference type="RefSeq" id="XP_029653044.1"/>
    </source>
</evidence>
<dbReference type="Proteomes" id="UP000515154">
    <property type="component" value="Linkage group LG29"/>
</dbReference>
<name>A0A6P7TM39_9MOLL</name>
<accession>A0A6P7TM39</accession>
<evidence type="ECO:0000313" key="1">
    <source>
        <dbReference type="Proteomes" id="UP000515154"/>
    </source>
</evidence>
<dbReference type="InterPro" id="IPR032675">
    <property type="entry name" value="LRR_dom_sf"/>
</dbReference>
<dbReference type="SUPFAM" id="SSF52047">
    <property type="entry name" value="RNI-like"/>
    <property type="match status" value="1"/>
</dbReference>
<gene>
    <name evidence="2" type="primary">LOC115226183</name>
</gene>
<proteinExistence type="predicted"/>
<protein>
    <submittedName>
        <fullName evidence="2">ATP synthase subunit s, mitochondrial isoform X1</fullName>
    </submittedName>
</protein>